<dbReference type="InterPro" id="IPR005119">
    <property type="entry name" value="LysR_subst-bd"/>
</dbReference>
<evidence type="ECO:0000256" key="1">
    <source>
        <dbReference type="ARBA" id="ARBA00009437"/>
    </source>
</evidence>
<dbReference type="Pfam" id="PF00126">
    <property type="entry name" value="HTH_1"/>
    <property type="match status" value="1"/>
</dbReference>
<dbReference type="InterPro" id="IPR036390">
    <property type="entry name" value="WH_DNA-bd_sf"/>
</dbReference>
<reference evidence="6 7" key="2">
    <citation type="submission" date="2020-02" db="EMBL/GenBank/DDBJ databases">
        <title>The new genus of Enterobacteriales.</title>
        <authorList>
            <person name="Kim I.S."/>
        </authorList>
    </citation>
    <scope>NUCLEOTIDE SEQUENCE [LARGE SCALE GENOMIC DNA]</scope>
    <source>
        <strain evidence="6 7">SAP-6</strain>
    </source>
</reference>
<proteinExistence type="inferred from homology"/>
<accession>A0A845SQH8</accession>
<dbReference type="PANTHER" id="PTHR30537:SF26">
    <property type="entry name" value="GLYCINE CLEAVAGE SYSTEM TRANSCRIPTIONAL ACTIVATOR"/>
    <property type="match status" value="1"/>
</dbReference>
<dbReference type="GO" id="GO:0003700">
    <property type="term" value="F:DNA-binding transcription factor activity"/>
    <property type="evidence" value="ECO:0007669"/>
    <property type="project" value="InterPro"/>
</dbReference>
<name>A0A845SQH8_9GAMM</name>
<gene>
    <name evidence="6" type="ORF">GRH90_21835</name>
</gene>
<dbReference type="SUPFAM" id="SSF53850">
    <property type="entry name" value="Periplasmic binding protein-like II"/>
    <property type="match status" value="1"/>
</dbReference>
<dbReference type="RefSeq" id="WP_162368088.1">
    <property type="nucleotide sequence ID" value="NZ_WUBS01000018.1"/>
</dbReference>
<comment type="caution">
    <text evidence="6">The sequence shown here is derived from an EMBL/GenBank/DDBJ whole genome shotgun (WGS) entry which is preliminary data.</text>
</comment>
<keyword evidence="7" id="KW-1185">Reference proteome</keyword>
<dbReference type="PRINTS" id="PR00039">
    <property type="entry name" value="HTHLYSR"/>
</dbReference>
<dbReference type="FunFam" id="1.10.10.10:FF:000001">
    <property type="entry name" value="LysR family transcriptional regulator"/>
    <property type="match status" value="1"/>
</dbReference>
<keyword evidence="4" id="KW-0804">Transcription</keyword>
<protein>
    <submittedName>
        <fullName evidence="6">LysR family transcriptional regulator</fullName>
    </submittedName>
</protein>
<dbReference type="EMBL" id="WUBS01000018">
    <property type="protein sequence ID" value="NDL65377.1"/>
    <property type="molecule type" value="Genomic_DNA"/>
</dbReference>
<evidence type="ECO:0000256" key="2">
    <source>
        <dbReference type="ARBA" id="ARBA00023015"/>
    </source>
</evidence>
<keyword evidence="2" id="KW-0805">Transcription regulation</keyword>
<dbReference type="Gene3D" id="3.40.190.10">
    <property type="entry name" value="Periplasmic binding protein-like II"/>
    <property type="match status" value="2"/>
</dbReference>
<dbReference type="CDD" id="cd08432">
    <property type="entry name" value="PBP2_GcdR_TrpI_HvrB_AmpR_like"/>
    <property type="match status" value="1"/>
</dbReference>
<organism evidence="6 7">
    <name type="scientific">Acerihabitans arboris</name>
    <dbReference type="NCBI Taxonomy" id="2691583"/>
    <lineage>
        <taxon>Bacteria</taxon>
        <taxon>Pseudomonadati</taxon>
        <taxon>Pseudomonadota</taxon>
        <taxon>Gammaproteobacteria</taxon>
        <taxon>Enterobacterales</taxon>
        <taxon>Pectobacteriaceae</taxon>
        <taxon>Acerihabitans</taxon>
    </lineage>
</organism>
<evidence type="ECO:0000259" key="5">
    <source>
        <dbReference type="PROSITE" id="PS50931"/>
    </source>
</evidence>
<dbReference type="GO" id="GO:0006351">
    <property type="term" value="P:DNA-templated transcription"/>
    <property type="evidence" value="ECO:0007669"/>
    <property type="project" value="TreeGrafter"/>
</dbReference>
<dbReference type="Proteomes" id="UP000461443">
    <property type="component" value="Unassembled WGS sequence"/>
</dbReference>
<feature type="domain" description="HTH lysR-type" evidence="5">
    <location>
        <begin position="5"/>
        <end position="62"/>
    </location>
</feature>
<evidence type="ECO:0000256" key="4">
    <source>
        <dbReference type="ARBA" id="ARBA00023163"/>
    </source>
</evidence>
<comment type="similarity">
    <text evidence="1">Belongs to the LysR transcriptional regulatory family.</text>
</comment>
<keyword evidence="3" id="KW-0238">DNA-binding</keyword>
<dbReference type="InterPro" id="IPR058163">
    <property type="entry name" value="LysR-type_TF_proteobact-type"/>
</dbReference>
<dbReference type="PANTHER" id="PTHR30537">
    <property type="entry name" value="HTH-TYPE TRANSCRIPTIONAL REGULATOR"/>
    <property type="match status" value="1"/>
</dbReference>
<sequence>MNPLPSLDVLKTFIVVAERLNFTHAARHMHLTQGAVSRQIAGLEQHLGCALFIRQARGLALTEPGLALLAPLQQAMGQIDSTLALAGRPAGTLRVKCPTCAMRWLLPRIIQLQNQHPEIDIALTTAISHGVNFASEHFDAAVVFGRPDNKRVQTTHLFDEVLTPVCIPELWRGQGDAVARLADKTLLHPTRDRRDWLLWLRTAGCDAPPPTKAQHFDTLDLAMTAALQGYGIAMGDLCLLEFDLQARRLIAPFPLCIQSGASYYLIHPEQKVLSPPLVLFKHWLEREARDSRQRLALNLGNAKVVNLARR</sequence>
<dbReference type="SUPFAM" id="SSF46785">
    <property type="entry name" value="Winged helix' DNA-binding domain"/>
    <property type="match status" value="1"/>
</dbReference>
<dbReference type="GO" id="GO:0043565">
    <property type="term" value="F:sequence-specific DNA binding"/>
    <property type="evidence" value="ECO:0007669"/>
    <property type="project" value="TreeGrafter"/>
</dbReference>
<dbReference type="Gene3D" id="1.10.10.10">
    <property type="entry name" value="Winged helix-like DNA-binding domain superfamily/Winged helix DNA-binding domain"/>
    <property type="match status" value="1"/>
</dbReference>
<evidence type="ECO:0000313" key="6">
    <source>
        <dbReference type="EMBL" id="NDL65377.1"/>
    </source>
</evidence>
<reference evidence="6 7" key="1">
    <citation type="submission" date="2019-12" db="EMBL/GenBank/DDBJ databases">
        <authorList>
            <person name="Lee S.D."/>
        </authorList>
    </citation>
    <scope>NUCLEOTIDE SEQUENCE [LARGE SCALE GENOMIC DNA]</scope>
    <source>
        <strain evidence="6 7">SAP-6</strain>
    </source>
</reference>
<dbReference type="PROSITE" id="PS50931">
    <property type="entry name" value="HTH_LYSR"/>
    <property type="match status" value="1"/>
</dbReference>
<dbReference type="InterPro" id="IPR036388">
    <property type="entry name" value="WH-like_DNA-bd_sf"/>
</dbReference>
<evidence type="ECO:0000313" key="7">
    <source>
        <dbReference type="Proteomes" id="UP000461443"/>
    </source>
</evidence>
<dbReference type="AlphaFoldDB" id="A0A845SQH8"/>
<evidence type="ECO:0000256" key="3">
    <source>
        <dbReference type="ARBA" id="ARBA00023125"/>
    </source>
</evidence>
<dbReference type="InterPro" id="IPR000847">
    <property type="entry name" value="LysR_HTH_N"/>
</dbReference>
<dbReference type="Pfam" id="PF03466">
    <property type="entry name" value="LysR_substrate"/>
    <property type="match status" value="1"/>
</dbReference>